<dbReference type="Pfam" id="PF17762">
    <property type="entry name" value="HTH_ParB"/>
    <property type="match status" value="1"/>
</dbReference>
<dbReference type="PANTHER" id="PTHR33375:SF1">
    <property type="entry name" value="CHROMOSOME-PARTITIONING PROTEIN PARB-RELATED"/>
    <property type="match status" value="1"/>
</dbReference>
<evidence type="ECO:0000259" key="2">
    <source>
        <dbReference type="SMART" id="SM00470"/>
    </source>
</evidence>
<dbReference type="SUPFAM" id="SSF109709">
    <property type="entry name" value="KorB DNA-binding domain-like"/>
    <property type="match status" value="1"/>
</dbReference>
<dbReference type="Gene3D" id="3.90.1530.30">
    <property type="match status" value="1"/>
</dbReference>
<protein>
    <submittedName>
        <fullName evidence="3">ParB/RepB/Spo0J family partition protein</fullName>
    </submittedName>
</protein>
<dbReference type="Gene3D" id="1.10.10.2830">
    <property type="match status" value="1"/>
</dbReference>
<dbReference type="InterPro" id="IPR036086">
    <property type="entry name" value="ParB/Sulfiredoxin_sf"/>
</dbReference>
<dbReference type="SMART" id="SM00470">
    <property type="entry name" value="ParB"/>
    <property type="match status" value="1"/>
</dbReference>
<dbReference type="Pfam" id="PF02195">
    <property type="entry name" value="ParB_N"/>
    <property type="match status" value="1"/>
</dbReference>
<evidence type="ECO:0000313" key="4">
    <source>
        <dbReference type="Proteomes" id="UP001597079"/>
    </source>
</evidence>
<feature type="domain" description="ParB-like N-terminal" evidence="2">
    <location>
        <begin position="8"/>
        <end position="94"/>
    </location>
</feature>
<reference evidence="4" key="1">
    <citation type="journal article" date="2019" name="Int. J. Syst. Evol. Microbiol.">
        <title>The Global Catalogue of Microorganisms (GCM) 10K type strain sequencing project: providing services to taxonomists for standard genome sequencing and annotation.</title>
        <authorList>
            <consortium name="The Broad Institute Genomics Platform"/>
            <consortium name="The Broad Institute Genome Sequencing Center for Infectious Disease"/>
            <person name="Wu L."/>
            <person name="Ma J."/>
        </authorList>
    </citation>
    <scope>NUCLEOTIDE SEQUENCE [LARGE SCALE GENOMIC DNA]</scope>
    <source>
        <strain evidence="4">CGMCC 1.12286</strain>
    </source>
</reference>
<keyword evidence="4" id="KW-1185">Reference proteome</keyword>
<comment type="caution">
    <text evidence="3">The sequence shown here is derived from an EMBL/GenBank/DDBJ whole genome shotgun (WGS) entry which is preliminary data.</text>
</comment>
<dbReference type="InterPro" id="IPR003115">
    <property type="entry name" value="ParB_N"/>
</dbReference>
<dbReference type="InterPro" id="IPR041468">
    <property type="entry name" value="HTH_ParB/Spo0J"/>
</dbReference>
<evidence type="ECO:0000313" key="3">
    <source>
        <dbReference type="EMBL" id="MFD1674877.1"/>
    </source>
</evidence>
<organism evidence="3 4">
    <name type="scientific">Alicyclobacillus fodiniaquatilis</name>
    <dbReference type="NCBI Taxonomy" id="1661150"/>
    <lineage>
        <taxon>Bacteria</taxon>
        <taxon>Bacillati</taxon>
        <taxon>Bacillota</taxon>
        <taxon>Bacilli</taxon>
        <taxon>Bacillales</taxon>
        <taxon>Alicyclobacillaceae</taxon>
        <taxon>Alicyclobacillus</taxon>
    </lineage>
</organism>
<dbReference type="Proteomes" id="UP001597079">
    <property type="component" value="Unassembled WGS sequence"/>
</dbReference>
<dbReference type="RefSeq" id="WP_377942751.1">
    <property type="nucleotide sequence ID" value="NZ_JBHUCX010000023.1"/>
</dbReference>
<dbReference type="EMBL" id="JBHUCX010000023">
    <property type="protein sequence ID" value="MFD1674877.1"/>
    <property type="molecule type" value="Genomic_DNA"/>
</dbReference>
<sequence length="394" mass="44547">MTAFYEVVHVPLTELKPHPKREIYKTPTPIARLEKAISEDGIRDPIKVQRSTQTIIAGHTRWEVAKELQLETVPVVYYDVDDEEAESLLVRDNIERSGEEEDLIRKARTFERMKQIHGSKNGRPKKVDDASSDYKTVEELAAVFGIQKATFNRTIRLLNLIPELQNLTSQGKIGLKAGDYLSSLNQNEQKAYYERIKDEAKNNGYTVTEEAAKLYRDACRPKAKVEGEVPQATNSLHDIGEVELDFTSSLSEEQGSSDSPALVIEVPSTTSSALEFFGDETTELMKTVNHQFEFTEGIQGVEVDKKKMAEIDKISSVFADKRTKVGYKRDAAKKEIEDTKSTLFKIESKLPAVFSSDLYSDEESTELLPEELEALKKIMQRLIAKVDTIQKQFS</sequence>
<keyword evidence="1" id="KW-0159">Chromosome partition</keyword>
<evidence type="ECO:0000256" key="1">
    <source>
        <dbReference type="ARBA" id="ARBA00022829"/>
    </source>
</evidence>
<accession>A0ABW4JF11</accession>
<dbReference type="SUPFAM" id="SSF110849">
    <property type="entry name" value="ParB/Sulfiredoxin"/>
    <property type="match status" value="1"/>
</dbReference>
<gene>
    <name evidence="3" type="ORF">ACFSB2_09215</name>
</gene>
<dbReference type="PANTHER" id="PTHR33375">
    <property type="entry name" value="CHROMOSOME-PARTITIONING PROTEIN PARB-RELATED"/>
    <property type="match status" value="1"/>
</dbReference>
<proteinExistence type="predicted"/>
<dbReference type="InterPro" id="IPR050336">
    <property type="entry name" value="Chromosome_partition/occlusion"/>
</dbReference>
<name>A0ABW4JF11_9BACL</name>